<dbReference type="InterPro" id="IPR051049">
    <property type="entry name" value="Dienelactone_hydrolase-like"/>
</dbReference>
<feature type="signal peptide" evidence="1">
    <location>
        <begin position="1"/>
        <end position="19"/>
    </location>
</feature>
<name>A0A2N3IC03_9BACT</name>
<dbReference type="Gene3D" id="3.40.50.1820">
    <property type="entry name" value="alpha/beta hydrolase"/>
    <property type="match status" value="1"/>
</dbReference>
<evidence type="ECO:0000259" key="2">
    <source>
        <dbReference type="Pfam" id="PF01738"/>
    </source>
</evidence>
<feature type="domain" description="Dienelactone hydrolase" evidence="2">
    <location>
        <begin position="73"/>
        <end position="276"/>
    </location>
</feature>
<dbReference type="Pfam" id="PF01738">
    <property type="entry name" value="DLH"/>
    <property type="match status" value="1"/>
</dbReference>
<evidence type="ECO:0000313" key="4">
    <source>
        <dbReference type="Proteomes" id="UP000233387"/>
    </source>
</evidence>
<comment type="caution">
    <text evidence="3">The sequence shown here is derived from an EMBL/GenBank/DDBJ whole genome shotgun (WGS) entry which is preliminary data.</text>
</comment>
<feature type="chain" id="PRO_5014917288" evidence="1">
    <location>
        <begin position="20"/>
        <end position="279"/>
    </location>
</feature>
<keyword evidence="1" id="KW-0732">Signal</keyword>
<dbReference type="InterPro" id="IPR029058">
    <property type="entry name" value="AB_hydrolase_fold"/>
</dbReference>
<evidence type="ECO:0000313" key="3">
    <source>
        <dbReference type="EMBL" id="PKQ67846.1"/>
    </source>
</evidence>
<dbReference type="EMBL" id="NKXO01000029">
    <property type="protein sequence ID" value="PKQ67846.1"/>
    <property type="molecule type" value="Genomic_DNA"/>
</dbReference>
<dbReference type="OrthoDB" id="9787933at2"/>
<dbReference type="RefSeq" id="WP_101359136.1">
    <property type="nucleotide sequence ID" value="NZ_NKXO01000029.1"/>
</dbReference>
<evidence type="ECO:0000256" key="1">
    <source>
        <dbReference type="SAM" id="SignalP"/>
    </source>
</evidence>
<dbReference type="InterPro" id="IPR002925">
    <property type="entry name" value="Dienelactn_hydro"/>
</dbReference>
<keyword evidence="4" id="KW-1185">Reference proteome</keyword>
<organism evidence="3 4">
    <name type="scientific">Raineya orbicola</name>
    <dbReference type="NCBI Taxonomy" id="2016530"/>
    <lineage>
        <taxon>Bacteria</taxon>
        <taxon>Pseudomonadati</taxon>
        <taxon>Bacteroidota</taxon>
        <taxon>Cytophagia</taxon>
        <taxon>Cytophagales</taxon>
        <taxon>Raineyaceae</taxon>
        <taxon>Raineya</taxon>
    </lineage>
</organism>
<protein>
    <submittedName>
        <fullName evidence="3">Dienelactone hydrolase</fullName>
    </submittedName>
</protein>
<dbReference type="PANTHER" id="PTHR46623:SF6">
    <property type="entry name" value="ALPHA_BETA-HYDROLASES SUPERFAMILY PROTEIN"/>
    <property type="match status" value="1"/>
</dbReference>
<dbReference type="GO" id="GO:0016787">
    <property type="term" value="F:hydrolase activity"/>
    <property type="evidence" value="ECO:0007669"/>
    <property type="project" value="UniProtKB-KW"/>
</dbReference>
<dbReference type="PANTHER" id="PTHR46623">
    <property type="entry name" value="CARBOXYMETHYLENEBUTENOLIDASE-RELATED"/>
    <property type="match status" value="1"/>
</dbReference>
<sequence>MKKIFYPLLFCIVSQWVVAQTCCQLPSANATFAQFAEDKEFQMSHLLPLPYTHISEVGKDITFKAADGTDAYAYELKAKQKSNKFILVFHEWWGLNDYIKKEAEKIYNDLDGKVNVIALDLYDKKVATTREEASQFMQSAKKERIEAIIQGAFSYAGKKAVFGTIGWCFGGGWSLQAAILAEKQAKACVIYYGMPEKDVERLKKLKAEVLGIFAGRERWISPAVVAEFEKNLQMLKKSYSLQSFDAEHAFANPSNPNYNQEATQKAYQLTISFFRKKML</sequence>
<gene>
    <name evidence="3" type="ORF">Rain11_1864</name>
</gene>
<dbReference type="Proteomes" id="UP000233387">
    <property type="component" value="Unassembled WGS sequence"/>
</dbReference>
<accession>A0A2N3IC03</accession>
<dbReference type="AlphaFoldDB" id="A0A2N3IC03"/>
<reference evidence="3 4" key="1">
    <citation type="submission" date="2017-06" db="EMBL/GenBank/DDBJ databases">
        <title>Raineya orbicola gen. nov., sp. nov. a slightly thermophilic bacterium of the phylum Bacteroidetes and the description of Raineyaceae fam. nov.</title>
        <authorList>
            <person name="Albuquerque L."/>
            <person name="Polonia A.R.M."/>
            <person name="Barroso C."/>
            <person name="Froufe H.J.C."/>
            <person name="Lage O."/>
            <person name="Lobo-Da-Cunha A."/>
            <person name="Egas C."/>
            <person name="Da Costa M.S."/>
        </authorList>
    </citation>
    <scope>NUCLEOTIDE SEQUENCE [LARGE SCALE GENOMIC DNA]</scope>
    <source>
        <strain evidence="3 4">SPSPC-11</strain>
    </source>
</reference>
<proteinExistence type="predicted"/>
<keyword evidence="3" id="KW-0378">Hydrolase</keyword>
<dbReference type="SUPFAM" id="SSF53474">
    <property type="entry name" value="alpha/beta-Hydrolases"/>
    <property type="match status" value="1"/>
</dbReference>